<feature type="transmembrane region" description="Helical" evidence="2">
    <location>
        <begin position="280"/>
        <end position="300"/>
    </location>
</feature>
<evidence type="ECO:0000313" key="3">
    <source>
        <dbReference type="EMBL" id="EZF49090.1"/>
    </source>
</evidence>
<feature type="compositionally biased region" description="Polar residues" evidence="1">
    <location>
        <begin position="19"/>
        <end position="35"/>
    </location>
</feature>
<feature type="transmembrane region" description="Helical" evidence="2">
    <location>
        <begin position="594"/>
        <end position="617"/>
    </location>
</feature>
<dbReference type="Proteomes" id="UP000023758">
    <property type="component" value="Unassembled WGS sequence"/>
</dbReference>
<dbReference type="PANTHER" id="PTHR37544">
    <property type="entry name" value="SPRAY-RELATED"/>
    <property type="match status" value="1"/>
</dbReference>
<feature type="region of interest" description="Disordered" evidence="1">
    <location>
        <begin position="106"/>
        <end position="125"/>
    </location>
</feature>
<keyword evidence="2" id="KW-1133">Transmembrane helix</keyword>
<feature type="transmembrane region" description="Helical" evidence="2">
    <location>
        <begin position="669"/>
        <end position="695"/>
    </location>
</feature>
<evidence type="ECO:0000256" key="2">
    <source>
        <dbReference type="SAM" id="Phobius"/>
    </source>
</evidence>
<sequence>MQRHQQQHPLETPRLKVVGSSQPKLVHTPSQQSIAASDDYYSFSDLTSHSSASRATVVPYQTASSRHPSPDRRQAQAESQPQAQTQTQTDTQAQDMPRPPRVVNMSSAARAESGTPTPGTDDSPYIRFAIDQLTRDEELTGHGRHGSLATSADYPVERLVPDEGLGYYTNNTTATKNINKDDNTRNTHTNIKKEINDHTNNNDNDNHKMENSPKTGILLAVDPPINAPLTFVPYVLRPVLLGPVILLTLGMATVLAFINIWSSRNDGMAGYVYFGGSEYFLFEFLPQIIGMLFVLWNFVLQAAVYRIAPLSGIARAQTARDTTFQRLSMLPRNFVLPDLSQFTYGEPLVGVCLLIFWFVNWFTVPLLSCLFQPRFYGTLQDGGFRWVSVQGVGWMLFSLYCILALALLALLARFGFGTSGLQWDPVSLADVIPLIQRSNVLHDFDQSEVTPNVAGHLPPRKLRLGYWKSSAAPEDSFYALGQEAAPLKRVSSVDRLLEKGHSHRRSNSTSSNHNIDSIDLERQDLHSKDSFERSLHSPFFRYRWVPWFLKDTFIVVWIVISLVLLIAFITVSFVNRPLERGFLPLLPTLPSVSGFSASNFLFSFIPAMLANFLFLAWQPIDVYFRAAQAYADLSSPRGAFAEKSLLLSYNACLPLEATFHALVAGHYKVAYISFVSVASIALPILAGGVFMARFYSELEQVRISSYFPAYYTLIGFAIFYAFSFLAIWPRRKRYLPHPLYTYADTVSFLYQSPLLVDKVFRAPRTKTDLITRTIVAPPGESHKALYAFGLFYGQDGKSHLGIDRLRRLEGDA</sequence>
<gene>
    <name evidence="3" type="ORF">H103_07390</name>
</gene>
<feature type="transmembrane region" description="Helical" evidence="2">
    <location>
        <begin position="391"/>
        <end position="412"/>
    </location>
</feature>
<dbReference type="PANTHER" id="PTHR37544:SF1">
    <property type="entry name" value="PHOSPHORIBOSYLAMINOIMIDAZOLE-SUCCINOCARBOXAMIDE SYNTHASE"/>
    <property type="match status" value="1"/>
</dbReference>
<dbReference type="HOGENOM" id="CLU_011750_1_0_1"/>
<dbReference type="InterPro" id="IPR021840">
    <property type="entry name" value="DUF3433"/>
</dbReference>
<dbReference type="AlphaFoldDB" id="A0A022VSR8"/>
<dbReference type="Pfam" id="PF11915">
    <property type="entry name" value="DUF3433"/>
    <property type="match status" value="2"/>
</dbReference>
<keyword evidence="2" id="KW-0812">Transmembrane</keyword>
<proteinExistence type="predicted"/>
<feature type="transmembrane region" description="Helical" evidence="2">
    <location>
        <begin position="707"/>
        <end position="728"/>
    </location>
</feature>
<feature type="transmembrane region" description="Helical" evidence="2">
    <location>
        <begin position="348"/>
        <end position="371"/>
    </location>
</feature>
<name>A0A022VSR8_TRIRU</name>
<organism evidence="3">
    <name type="scientific">Trichophyton rubrum CBS 288.86</name>
    <dbReference type="NCBI Taxonomy" id="1215330"/>
    <lineage>
        <taxon>Eukaryota</taxon>
        <taxon>Fungi</taxon>
        <taxon>Dikarya</taxon>
        <taxon>Ascomycota</taxon>
        <taxon>Pezizomycotina</taxon>
        <taxon>Eurotiomycetes</taxon>
        <taxon>Eurotiomycetidae</taxon>
        <taxon>Onygenales</taxon>
        <taxon>Arthrodermataceae</taxon>
        <taxon>Trichophyton</taxon>
    </lineage>
</organism>
<dbReference type="OrthoDB" id="3057599at2759"/>
<keyword evidence="2" id="KW-0472">Membrane</keyword>
<feature type="compositionally biased region" description="Polar residues" evidence="1">
    <location>
        <begin position="44"/>
        <end position="67"/>
    </location>
</feature>
<feature type="region of interest" description="Disordered" evidence="1">
    <location>
        <begin position="1"/>
        <end position="101"/>
    </location>
</feature>
<feature type="transmembrane region" description="Helical" evidence="2">
    <location>
        <begin position="553"/>
        <end position="574"/>
    </location>
</feature>
<dbReference type="EMBL" id="KK207910">
    <property type="protein sequence ID" value="EZF49090.1"/>
    <property type="molecule type" value="Genomic_DNA"/>
</dbReference>
<accession>A0A022VSR8</accession>
<evidence type="ECO:0000256" key="1">
    <source>
        <dbReference type="SAM" id="MobiDB-lite"/>
    </source>
</evidence>
<feature type="compositionally biased region" description="Low complexity" evidence="1">
    <location>
        <begin position="76"/>
        <end position="94"/>
    </location>
</feature>
<protein>
    <submittedName>
        <fullName evidence="3">Uncharacterized protein</fullName>
    </submittedName>
</protein>
<feature type="transmembrane region" description="Helical" evidence="2">
    <location>
        <begin position="239"/>
        <end position="260"/>
    </location>
</feature>
<reference evidence="3" key="1">
    <citation type="submission" date="2014-02" db="EMBL/GenBank/DDBJ databases">
        <title>The Genome Sequence of Trichophyton rubrum (morphotype fischeri) CBS 288.86.</title>
        <authorList>
            <consortium name="The Broad Institute Genomics Platform"/>
            <person name="Cuomo C.A."/>
            <person name="White T.C."/>
            <person name="Graser Y."/>
            <person name="Martinez-Rossi N."/>
            <person name="Heitman J."/>
            <person name="Young S.K."/>
            <person name="Zeng Q."/>
            <person name="Gargeya S."/>
            <person name="Abouelleil A."/>
            <person name="Alvarado L."/>
            <person name="Chapman S.B."/>
            <person name="Gainer-Dewar J."/>
            <person name="Goldberg J."/>
            <person name="Griggs A."/>
            <person name="Gujja S."/>
            <person name="Hansen M."/>
            <person name="Howarth C."/>
            <person name="Imamovic A."/>
            <person name="Larimer J."/>
            <person name="Martinez D."/>
            <person name="Murphy C."/>
            <person name="Pearson M.D."/>
            <person name="Persinoti G."/>
            <person name="Poon T."/>
            <person name="Priest M."/>
            <person name="Roberts A.D."/>
            <person name="Saif S."/>
            <person name="Shea T.D."/>
            <person name="Sykes S.N."/>
            <person name="Wortman J."/>
            <person name="Nusbaum C."/>
            <person name="Birren B."/>
        </authorList>
    </citation>
    <scope>NUCLEOTIDE SEQUENCE [LARGE SCALE GENOMIC DNA]</scope>
    <source>
        <strain evidence="3">CBS 288.86</strain>
    </source>
</reference>